<accession>A0A517ML94</accession>
<name>A0A517ML94_9BACT</name>
<dbReference type="PANTHER" id="PTHR11564:SF5">
    <property type="entry name" value="SIGNAL RECOGNITION PARTICLE SUBUNIT SRP54"/>
    <property type="match status" value="1"/>
</dbReference>
<dbReference type="Gene3D" id="3.40.50.300">
    <property type="entry name" value="P-loop containing nucleotide triphosphate hydrolases"/>
    <property type="match status" value="1"/>
</dbReference>
<dbReference type="GO" id="GO:0008312">
    <property type="term" value="F:7S RNA binding"/>
    <property type="evidence" value="ECO:0007669"/>
    <property type="project" value="InterPro"/>
</dbReference>
<dbReference type="RefSeq" id="WP_145353866.1">
    <property type="nucleotide sequence ID" value="NZ_CP036262.1"/>
</dbReference>
<evidence type="ECO:0000256" key="7">
    <source>
        <dbReference type="ARBA" id="ARBA00023274"/>
    </source>
</evidence>
<evidence type="ECO:0000256" key="10">
    <source>
        <dbReference type="SAM" id="MobiDB-lite"/>
    </source>
</evidence>
<evidence type="ECO:0000256" key="8">
    <source>
        <dbReference type="ARBA" id="ARBA00035672"/>
    </source>
</evidence>
<organism evidence="12 13">
    <name type="scientific">Roseimaritima multifibrata</name>
    <dbReference type="NCBI Taxonomy" id="1930274"/>
    <lineage>
        <taxon>Bacteria</taxon>
        <taxon>Pseudomonadati</taxon>
        <taxon>Planctomycetota</taxon>
        <taxon>Planctomycetia</taxon>
        <taxon>Pirellulales</taxon>
        <taxon>Pirellulaceae</taxon>
        <taxon>Roseimaritima</taxon>
    </lineage>
</organism>
<evidence type="ECO:0000256" key="9">
    <source>
        <dbReference type="ARBA" id="ARBA00048027"/>
    </source>
</evidence>
<protein>
    <recommendedName>
        <fullName evidence="8">signal-recognition-particle GTPase</fullName>
        <ecNumber evidence="8">3.6.5.4</ecNumber>
    </recommendedName>
</protein>
<dbReference type="SUPFAM" id="SSF47446">
    <property type="entry name" value="Signal peptide-binding domain"/>
    <property type="match status" value="1"/>
</dbReference>
<evidence type="ECO:0000313" key="13">
    <source>
        <dbReference type="Proteomes" id="UP000320672"/>
    </source>
</evidence>
<dbReference type="InterPro" id="IPR036891">
    <property type="entry name" value="Signal_recog_part_SRP54_M_sf"/>
</dbReference>
<dbReference type="GO" id="GO:0048500">
    <property type="term" value="C:signal recognition particle"/>
    <property type="evidence" value="ECO:0007669"/>
    <property type="project" value="InterPro"/>
</dbReference>
<dbReference type="GO" id="GO:0006614">
    <property type="term" value="P:SRP-dependent cotranslational protein targeting to membrane"/>
    <property type="evidence" value="ECO:0007669"/>
    <property type="project" value="InterPro"/>
</dbReference>
<dbReference type="GO" id="GO:0005525">
    <property type="term" value="F:GTP binding"/>
    <property type="evidence" value="ECO:0007669"/>
    <property type="project" value="UniProtKB-KW"/>
</dbReference>
<dbReference type="InterPro" id="IPR003593">
    <property type="entry name" value="AAA+_ATPase"/>
</dbReference>
<dbReference type="Gene3D" id="1.10.260.30">
    <property type="entry name" value="Signal recognition particle, SRP54 subunit, M-domain"/>
    <property type="match status" value="1"/>
</dbReference>
<dbReference type="Pfam" id="PF02881">
    <property type="entry name" value="SRP54_N"/>
    <property type="match status" value="1"/>
</dbReference>
<comment type="similarity">
    <text evidence="1">Belongs to the GTP-binding SRP family. SRP54 subfamily.</text>
</comment>
<dbReference type="CDD" id="cd18539">
    <property type="entry name" value="SRP_G"/>
    <property type="match status" value="1"/>
</dbReference>
<feature type="domain" description="SRP54-type proteins GTP-binding" evidence="11">
    <location>
        <begin position="268"/>
        <end position="281"/>
    </location>
</feature>
<keyword evidence="2" id="KW-0547">Nucleotide-binding</keyword>
<evidence type="ECO:0000256" key="2">
    <source>
        <dbReference type="ARBA" id="ARBA00022741"/>
    </source>
</evidence>
<dbReference type="InterPro" id="IPR000897">
    <property type="entry name" value="SRP54_GTPase_dom"/>
</dbReference>
<dbReference type="AlphaFoldDB" id="A0A517ML94"/>
<keyword evidence="3" id="KW-0378">Hydrolase</keyword>
<dbReference type="InterPro" id="IPR004780">
    <property type="entry name" value="SRP"/>
</dbReference>
<evidence type="ECO:0000256" key="3">
    <source>
        <dbReference type="ARBA" id="ARBA00022801"/>
    </source>
</evidence>
<evidence type="ECO:0000256" key="1">
    <source>
        <dbReference type="ARBA" id="ARBA00005450"/>
    </source>
</evidence>
<dbReference type="InterPro" id="IPR027417">
    <property type="entry name" value="P-loop_NTPase"/>
</dbReference>
<feature type="compositionally biased region" description="Basic residues" evidence="10">
    <location>
        <begin position="473"/>
        <end position="490"/>
    </location>
</feature>
<dbReference type="PANTHER" id="PTHR11564">
    <property type="entry name" value="SIGNAL RECOGNITION PARTICLE 54K PROTEIN SRP54"/>
    <property type="match status" value="1"/>
</dbReference>
<dbReference type="InterPro" id="IPR022941">
    <property type="entry name" value="SRP54"/>
</dbReference>
<dbReference type="EC" id="3.6.5.4" evidence="8"/>
<dbReference type="Gene3D" id="1.20.120.140">
    <property type="entry name" value="Signal recognition particle SRP54, nucleotide-binding domain"/>
    <property type="match status" value="1"/>
</dbReference>
<keyword evidence="13" id="KW-1185">Reference proteome</keyword>
<proteinExistence type="inferred from homology"/>
<dbReference type="Proteomes" id="UP000320672">
    <property type="component" value="Chromosome"/>
</dbReference>
<sequence length="490" mass="53361">MFDSLSDGLQSAFKSLRGKGKLTEGNMREGLQTVEQAMLEADVNYSVVKDFMEHVTERALGQRVLLSLRPHEELIRIVYDELVSILGPVDTSLHLKKSGCTILMLCGLQGAGKTTTCGKLAQLLLEEKITPTLVAADLQRPAAIEQLHVIGRQLGVPVYSDAGEKDPVKVCQAGVKQAEADGSRVVILDTAGRLAIDKELMAELARIDKRVKPDQVYLVVDGMTGQDAVNSAGAFNKELELDGVVMTKLDGDARGGALLSVKQVTGVPIKFIGTGEHLESLEPFRPEGMASRILQMGDMVAAAREAHRIVDESEREELEEKMASGEMTLDDFKGLMEKVAKPGLMGKMMSLMPGMGQMKDLMQNEDVTGGVKQTIGLINSMTKSERRNPKLIDAPRRARIAAGAGVQAPAVNQLVKQFEQMKPVMQMMAGGNAGDRMQMMRQIQSSGMMSDPGAGGIKVKKGTGKRLSPREKAKLRKQRDKELRQKRRGK</sequence>
<feature type="region of interest" description="Disordered" evidence="10">
    <location>
        <begin position="445"/>
        <end position="490"/>
    </location>
</feature>
<dbReference type="Pfam" id="PF02978">
    <property type="entry name" value="SRP_SPB"/>
    <property type="match status" value="1"/>
</dbReference>
<gene>
    <name evidence="12" type="primary">ffh</name>
    <name evidence="12" type="ORF">FF011L_44180</name>
</gene>
<dbReference type="NCBIfam" id="TIGR00959">
    <property type="entry name" value="ffh"/>
    <property type="match status" value="1"/>
</dbReference>
<dbReference type="EMBL" id="CP036262">
    <property type="protein sequence ID" value="QDS95620.1"/>
    <property type="molecule type" value="Genomic_DNA"/>
</dbReference>
<evidence type="ECO:0000256" key="5">
    <source>
        <dbReference type="ARBA" id="ARBA00023134"/>
    </source>
</evidence>
<dbReference type="GO" id="GO:0003924">
    <property type="term" value="F:GTPase activity"/>
    <property type="evidence" value="ECO:0007669"/>
    <property type="project" value="InterPro"/>
</dbReference>
<keyword evidence="4" id="KW-0694">RNA-binding</keyword>
<dbReference type="SMART" id="SM00962">
    <property type="entry name" value="SRP54"/>
    <property type="match status" value="1"/>
</dbReference>
<dbReference type="SMART" id="SM00382">
    <property type="entry name" value="AAA"/>
    <property type="match status" value="1"/>
</dbReference>
<dbReference type="OrthoDB" id="9804720at2"/>
<keyword evidence="5" id="KW-0342">GTP-binding</keyword>
<reference evidence="12 13" key="1">
    <citation type="submission" date="2019-02" db="EMBL/GenBank/DDBJ databases">
        <title>Deep-cultivation of Planctomycetes and their phenomic and genomic characterization uncovers novel biology.</title>
        <authorList>
            <person name="Wiegand S."/>
            <person name="Jogler M."/>
            <person name="Boedeker C."/>
            <person name="Pinto D."/>
            <person name="Vollmers J."/>
            <person name="Rivas-Marin E."/>
            <person name="Kohn T."/>
            <person name="Peeters S.H."/>
            <person name="Heuer A."/>
            <person name="Rast P."/>
            <person name="Oberbeckmann S."/>
            <person name="Bunk B."/>
            <person name="Jeske O."/>
            <person name="Meyerdierks A."/>
            <person name="Storesund J.E."/>
            <person name="Kallscheuer N."/>
            <person name="Luecker S."/>
            <person name="Lage O.M."/>
            <person name="Pohl T."/>
            <person name="Merkel B.J."/>
            <person name="Hornburger P."/>
            <person name="Mueller R.-W."/>
            <person name="Bruemmer F."/>
            <person name="Labrenz M."/>
            <person name="Spormann A.M."/>
            <person name="Op den Camp H."/>
            <person name="Overmann J."/>
            <person name="Amann R."/>
            <person name="Jetten M.S.M."/>
            <person name="Mascher T."/>
            <person name="Medema M.H."/>
            <person name="Devos D.P."/>
            <person name="Kaster A.-K."/>
            <person name="Ovreas L."/>
            <person name="Rohde M."/>
            <person name="Galperin M.Y."/>
            <person name="Jogler C."/>
        </authorList>
    </citation>
    <scope>NUCLEOTIDE SEQUENCE [LARGE SCALE GENOMIC DNA]</scope>
    <source>
        <strain evidence="12 13">FF011L</strain>
    </source>
</reference>
<dbReference type="InterPro" id="IPR013822">
    <property type="entry name" value="Signal_recog_particl_SRP54_hlx"/>
</dbReference>
<evidence type="ECO:0000256" key="6">
    <source>
        <dbReference type="ARBA" id="ARBA00023135"/>
    </source>
</evidence>
<keyword evidence="7" id="KW-0687">Ribonucleoprotein</keyword>
<dbReference type="SMART" id="SM00963">
    <property type="entry name" value="SRP54_N"/>
    <property type="match status" value="1"/>
</dbReference>
<dbReference type="KEGG" id="rml:FF011L_44180"/>
<dbReference type="FunFam" id="3.40.50.300:FF:000022">
    <property type="entry name" value="Signal recognition particle 54 kDa subunit"/>
    <property type="match status" value="1"/>
</dbReference>
<evidence type="ECO:0000313" key="12">
    <source>
        <dbReference type="EMBL" id="QDS95620.1"/>
    </source>
</evidence>
<dbReference type="SUPFAM" id="SSF52540">
    <property type="entry name" value="P-loop containing nucleoside triphosphate hydrolases"/>
    <property type="match status" value="1"/>
</dbReference>
<dbReference type="InterPro" id="IPR042101">
    <property type="entry name" value="SRP54_N_sf"/>
</dbReference>
<dbReference type="InterPro" id="IPR004125">
    <property type="entry name" value="Signal_recog_particle_SRP54_M"/>
</dbReference>
<dbReference type="Pfam" id="PF00448">
    <property type="entry name" value="SRP54"/>
    <property type="match status" value="1"/>
</dbReference>
<evidence type="ECO:0000259" key="11">
    <source>
        <dbReference type="PROSITE" id="PS00300"/>
    </source>
</evidence>
<keyword evidence="6" id="KW-0733">Signal recognition particle</keyword>
<dbReference type="PROSITE" id="PS00300">
    <property type="entry name" value="SRP54"/>
    <property type="match status" value="1"/>
</dbReference>
<comment type="catalytic activity">
    <reaction evidence="9">
        <text>GTP + H2O = GDP + phosphate + H(+)</text>
        <dbReference type="Rhea" id="RHEA:19669"/>
        <dbReference type="ChEBI" id="CHEBI:15377"/>
        <dbReference type="ChEBI" id="CHEBI:15378"/>
        <dbReference type="ChEBI" id="CHEBI:37565"/>
        <dbReference type="ChEBI" id="CHEBI:43474"/>
        <dbReference type="ChEBI" id="CHEBI:58189"/>
        <dbReference type="EC" id="3.6.5.4"/>
    </reaction>
</comment>
<evidence type="ECO:0000256" key="4">
    <source>
        <dbReference type="ARBA" id="ARBA00022884"/>
    </source>
</evidence>